<sequence>LSSGIPTGQCVEFNSSVKTCEVFAWCPIEGTRNASKPAILESAENFTVFIKNKI</sequence>
<evidence type="ECO:0000256" key="8">
    <source>
        <dbReference type="ARBA" id="ARBA00023286"/>
    </source>
</evidence>
<evidence type="ECO:0000313" key="11">
    <source>
        <dbReference type="Proteomes" id="UP001230051"/>
    </source>
</evidence>
<dbReference type="PANTHER" id="PTHR10125:SF13">
    <property type="entry name" value="P2X PURINOCEPTOR 7"/>
    <property type="match status" value="1"/>
</dbReference>
<dbReference type="Pfam" id="PF00864">
    <property type="entry name" value="P2X_receptor"/>
    <property type="match status" value="1"/>
</dbReference>
<dbReference type="GO" id="GO:0098794">
    <property type="term" value="C:postsynapse"/>
    <property type="evidence" value="ECO:0007669"/>
    <property type="project" value="GOC"/>
</dbReference>
<keyword evidence="4" id="KW-0812">Transmembrane</keyword>
<evidence type="ECO:0000256" key="6">
    <source>
        <dbReference type="ARBA" id="ARBA00023065"/>
    </source>
</evidence>
<gene>
    <name evidence="10" type="primary">P2rx4</name>
    <name evidence="10" type="ORF">AOXY_G38814</name>
</gene>
<proteinExistence type="inferred from homology"/>
<evidence type="ECO:0000256" key="7">
    <source>
        <dbReference type="ARBA" id="ARBA00023136"/>
    </source>
</evidence>
<dbReference type="InterPro" id="IPR027309">
    <property type="entry name" value="P2X_extracellular_dom_sf"/>
</dbReference>
<keyword evidence="7" id="KW-0472">Membrane</keyword>
<feature type="non-terminal residue" evidence="10">
    <location>
        <position position="1"/>
    </location>
</feature>
<evidence type="ECO:0000313" key="10">
    <source>
        <dbReference type="EMBL" id="KAK1117487.1"/>
    </source>
</evidence>
<evidence type="ECO:0000256" key="2">
    <source>
        <dbReference type="ARBA" id="ARBA00009848"/>
    </source>
</evidence>
<comment type="subcellular location">
    <subcellularLocation>
        <location evidence="1">Endomembrane system</location>
    </subcellularLocation>
</comment>
<reference evidence="10" key="1">
    <citation type="submission" date="2022-02" db="EMBL/GenBank/DDBJ databases">
        <title>Atlantic sturgeon de novo genome assembly.</title>
        <authorList>
            <person name="Stock M."/>
            <person name="Klopp C."/>
            <person name="Guiguen Y."/>
            <person name="Cabau C."/>
            <person name="Parinello H."/>
            <person name="Santidrian Yebra-Pimentel E."/>
            <person name="Kuhl H."/>
            <person name="Dirks R.P."/>
            <person name="Guessner J."/>
            <person name="Wuertz S."/>
            <person name="Du K."/>
            <person name="Schartl M."/>
        </authorList>
    </citation>
    <scope>NUCLEOTIDE SEQUENCE</scope>
    <source>
        <strain evidence="10">STURGEONOMICS-FGT-2020</strain>
        <tissue evidence="10">Whole blood</tissue>
    </source>
</reference>
<dbReference type="AlphaFoldDB" id="A0AAD8CDM2"/>
<dbReference type="GO" id="GO:0005886">
    <property type="term" value="C:plasma membrane"/>
    <property type="evidence" value="ECO:0007669"/>
    <property type="project" value="TreeGrafter"/>
</dbReference>
<dbReference type="Proteomes" id="UP001230051">
    <property type="component" value="Unassembled WGS sequence"/>
</dbReference>
<keyword evidence="9" id="KW-0407">Ion channel</keyword>
<name>A0AAD8CDM2_ACIOX</name>
<dbReference type="GO" id="GO:0070588">
    <property type="term" value="P:calcium ion transmembrane transport"/>
    <property type="evidence" value="ECO:0007669"/>
    <property type="project" value="TreeGrafter"/>
</dbReference>
<dbReference type="Gene3D" id="2.60.490.10">
    <property type="entry name" value="atp-gated p2x4 ion channel domain"/>
    <property type="match status" value="1"/>
</dbReference>
<protein>
    <submittedName>
        <fullName evidence="10">P2X purinoceptor 4-like</fullName>
    </submittedName>
</protein>
<dbReference type="GO" id="GO:0004931">
    <property type="term" value="F:extracellularly ATP-gated monoatomic cation channel activity"/>
    <property type="evidence" value="ECO:0007669"/>
    <property type="project" value="TreeGrafter"/>
</dbReference>
<keyword evidence="6" id="KW-0406">Ion transport</keyword>
<organism evidence="10 11">
    <name type="scientific">Acipenser oxyrinchus oxyrinchus</name>
    <dbReference type="NCBI Taxonomy" id="40147"/>
    <lineage>
        <taxon>Eukaryota</taxon>
        <taxon>Metazoa</taxon>
        <taxon>Chordata</taxon>
        <taxon>Craniata</taxon>
        <taxon>Vertebrata</taxon>
        <taxon>Euteleostomi</taxon>
        <taxon>Actinopterygii</taxon>
        <taxon>Chondrostei</taxon>
        <taxon>Acipenseriformes</taxon>
        <taxon>Acipenseridae</taxon>
        <taxon>Acipenser</taxon>
    </lineage>
</organism>
<dbReference type="InterPro" id="IPR059116">
    <property type="entry name" value="P2X_receptor"/>
</dbReference>
<evidence type="ECO:0000256" key="4">
    <source>
        <dbReference type="ARBA" id="ARBA00022692"/>
    </source>
</evidence>
<evidence type="ECO:0000256" key="3">
    <source>
        <dbReference type="ARBA" id="ARBA00022448"/>
    </source>
</evidence>
<dbReference type="PANTHER" id="PTHR10125">
    <property type="entry name" value="P2X PURINOCEPTOR"/>
    <property type="match status" value="1"/>
</dbReference>
<evidence type="ECO:0000256" key="9">
    <source>
        <dbReference type="ARBA" id="ARBA00023303"/>
    </source>
</evidence>
<keyword evidence="3" id="KW-0813">Transport</keyword>
<accession>A0AAD8CDM2</accession>
<comment type="caution">
    <text evidence="10">The sequence shown here is derived from an EMBL/GenBank/DDBJ whole genome shotgun (WGS) entry which is preliminary data.</text>
</comment>
<keyword evidence="11" id="KW-1185">Reference proteome</keyword>
<keyword evidence="5" id="KW-1133">Transmembrane helix</keyword>
<evidence type="ECO:0000256" key="1">
    <source>
        <dbReference type="ARBA" id="ARBA00004308"/>
    </source>
</evidence>
<evidence type="ECO:0000256" key="5">
    <source>
        <dbReference type="ARBA" id="ARBA00022989"/>
    </source>
</evidence>
<dbReference type="GO" id="GO:0012505">
    <property type="term" value="C:endomembrane system"/>
    <property type="evidence" value="ECO:0007669"/>
    <property type="project" value="UniProtKB-SubCell"/>
</dbReference>
<dbReference type="EMBL" id="JAGXEW010002431">
    <property type="protein sequence ID" value="KAK1117487.1"/>
    <property type="molecule type" value="Genomic_DNA"/>
</dbReference>
<comment type="similarity">
    <text evidence="2">Belongs to the P2X receptor family.</text>
</comment>
<keyword evidence="8" id="KW-1071">Ligand-gated ion channel</keyword>